<dbReference type="Proteomes" id="UP000249134">
    <property type="component" value="Chromosome 1"/>
</dbReference>
<evidence type="ECO:0000259" key="1">
    <source>
        <dbReference type="Pfam" id="PF11638"/>
    </source>
</evidence>
<feature type="domain" description="DnaA N-terminal" evidence="1">
    <location>
        <begin position="10"/>
        <end position="71"/>
    </location>
</feature>
<protein>
    <submittedName>
        <fullName evidence="2">Chromosomal replication initiator protein DnaA</fullName>
    </submittedName>
</protein>
<reference evidence="2 3" key="1">
    <citation type="submission" date="2018-06" db="EMBL/GenBank/DDBJ databases">
        <authorList>
            <consortium name="Pathogen Informatics"/>
            <person name="Doyle S."/>
        </authorList>
    </citation>
    <scope>NUCLEOTIDE SEQUENCE [LARGE SCALE GENOMIC DNA]</scope>
    <source>
        <strain evidence="2 3">NCTC4824</strain>
    </source>
</reference>
<sequence length="186" mass="22221">MDQLEKENREFWEIILQQIEKRLSKPMYQTWIAPLSGKIVEGNTIIIKAKTEFAKEWIIQRYLHHFTEVLKELTGQEFNLQVIYLHTKEERKESDSYSAIEKKVIDDDSSQQKYKKVSVEIPIITPSNHSIRLRRENERIIRSLNLPLADVDLSNMQKRIYAKNERIREKRKCRENGIFGSLFRSK</sequence>
<proteinExistence type="predicted"/>
<dbReference type="KEGG" id="blen:NCTC4824_04244"/>
<gene>
    <name evidence="2" type="primary">dnaA_2</name>
    <name evidence="2" type="ORF">NCTC4824_04244</name>
</gene>
<name>A0A2X4WI27_LEDLE</name>
<dbReference type="EMBL" id="LS483476">
    <property type="protein sequence ID" value="SQI63706.1"/>
    <property type="molecule type" value="Genomic_DNA"/>
</dbReference>
<organism evidence="2 3">
    <name type="scientific">Lederbergia lenta</name>
    <name type="common">Bacillus lentus</name>
    <dbReference type="NCBI Taxonomy" id="1467"/>
    <lineage>
        <taxon>Bacteria</taxon>
        <taxon>Bacillati</taxon>
        <taxon>Bacillota</taxon>
        <taxon>Bacilli</taxon>
        <taxon>Bacillales</taxon>
        <taxon>Bacillaceae</taxon>
        <taxon>Lederbergia</taxon>
    </lineage>
</organism>
<dbReference type="Pfam" id="PF11638">
    <property type="entry name" value="DnaA_N"/>
    <property type="match status" value="1"/>
</dbReference>
<keyword evidence="3" id="KW-1185">Reference proteome</keyword>
<dbReference type="AlphaFoldDB" id="A0A2X4WI27"/>
<dbReference type="InterPro" id="IPR038454">
    <property type="entry name" value="DnaA_N_sf"/>
</dbReference>
<dbReference type="RefSeq" id="WP_066144733.1">
    <property type="nucleotide sequence ID" value="NZ_CBCSGM010000005.1"/>
</dbReference>
<dbReference type="STRING" id="1348624.GCA_001591545_03290"/>
<evidence type="ECO:0000313" key="3">
    <source>
        <dbReference type="Proteomes" id="UP000249134"/>
    </source>
</evidence>
<evidence type="ECO:0000313" key="2">
    <source>
        <dbReference type="EMBL" id="SQI63706.1"/>
    </source>
</evidence>
<dbReference type="InterPro" id="IPR024633">
    <property type="entry name" value="DnaA_N_dom"/>
</dbReference>
<dbReference type="Gene3D" id="3.30.300.180">
    <property type="match status" value="1"/>
</dbReference>
<accession>A0A2X4WI27</accession>